<evidence type="ECO:0000313" key="10">
    <source>
        <dbReference type="Proteomes" id="UP000229095"/>
    </source>
</evidence>
<proteinExistence type="predicted"/>
<name>A0A2M9H8T7_9BIFI</name>
<comment type="catalytic activity">
    <reaction evidence="6">
        <text>L-threonyl-[protein] + ATP = 3-O-(5'-adenylyl)-L-threonyl-[protein] + diphosphate</text>
        <dbReference type="Rhea" id="RHEA:54292"/>
        <dbReference type="Rhea" id="RHEA-COMP:11060"/>
        <dbReference type="Rhea" id="RHEA-COMP:13847"/>
        <dbReference type="ChEBI" id="CHEBI:30013"/>
        <dbReference type="ChEBI" id="CHEBI:30616"/>
        <dbReference type="ChEBI" id="CHEBI:33019"/>
        <dbReference type="ChEBI" id="CHEBI:138113"/>
        <dbReference type="EC" id="2.7.7.108"/>
    </reaction>
</comment>
<dbReference type="SUPFAM" id="SSF140931">
    <property type="entry name" value="Fic-like"/>
    <property type="match status" value="1"/>
</dbReference>
<dbReference type="Proteomes" id="UP000229095">
    <property type="component" value="Unassembled WGS sequence"/>
</dbReference>
<dbReference type="PROSITE" id="PS51459">
    <property type="entry name" value="FIDO"/>
    <property type="match status" value="1"/>
</dbReference>
<reference evidence="9 10" key="1">
    <citation type="submission" date="2017-10" db="EMBL/GenBank/DDBJ databases">
        <title>Draft genome sequences of strains TRE 1, TRE 9, TRE H and TRI 7, isolated from tamarins, belonging to four potential novel Bifidobacterium species.</title>
        <authorList>
            <person name="Mattarelli P."/>
            <person name="Modesto M."/>
            <person name="Puglisi E."/>
            <person name="Morelli L."/>
            <person name="Spezio C."/>
            <person name="Bonetti A."/>
            <person name="Sandri C."/>
        </authorList>
    </citation>
    <scope>NUCLEOTIDE SEQUENCE [LARGE SCALE GENOMIC DNA]</scope>
    <source>
        <strain evidence="10">TRE1</strain>
    </source>
</reference>
<evidence type="ECO:0000256" key="2">
    <source>
        <dbReference type="ARBA" id="ARBA00022695"/>
    </source>
</evidence>
<dbReference type="PANTHER" id="PTHR39560">
    <property type="entry name" value="PROTEIN ADENYLYLTRANSFERASE FIC-RELATED"/>
    <property type="match status" value="1"/>
</dbReference>
<dbReference type="EC" id="2.7.7.108" evidence="5"/>
<dbReference type="Gene3D" id="1.10.3290.10">
    <property type="entry name" value="Fido-like domain"/>
    <property type="match status" value="1"/>
</dbReference>
<dbReference type="OrthoDB" id="9813719at2"/>
<evidence type="ECO:0000313" key="9">
    <source>
        <dbReference type="EMBL" id="PJM73222.1"/>
    </source>
</evidence>
<keyword evidence="3" id="KW-0547">Nucleotide-binding</keyword>
<evidence type="ECO:0000259" key="8">
    <source>
        <dbReference type="PROSITE" id="PS51459"/>
    </source>
</evidence>
<evidence type="ECO:0000256" key="1">
    <source>
        <dbReference type="ARBA" id="ARBA00022679"/>
    </source>
</evidence>
<evidence type="ECO:0000256" key="3">
    <source>
        <dbReference type="ARBA" id="ARBA00022741"/>
    </source>
</evidence>
<keyword evidence="1" id="KW-0808">Transferase</keyword>
<comment type="catalytic activity">
    <reaction evidence="7">
        <text>L-tyrosyl-[protein] + ATP = O-(5'-adenylyl)-L-tyrosyl-[protein] + diphosphate</text>
        <dbReference type="Rhea" id="RHEA:54288"/>
        <dbReference type="Rhea" id="RHEA-COMP:10136"/>
        <dbReference type="Rhea" id="RHEA-COMP:13846"/>
        <dbReference type="ChEBI" id="CHEBI:30616"/>
        <dbReference type="ChEBI" id="CHEBI:33019"/>
        <dbReference type="ChEBI" id="CHEBI:46858"/>
        <dbReference type="ChEBI" id="CHEBI:83624"/>
        <dbReference type="EC" id="2.7.7.108"/>
    </reaction>
</comment>
<dbReference type="AlphaFoldDB" id="A0A2M9H8T7"/>
<dbReference type="EMBL" id="PEBI01000002">
    <property type="protein sequence ID" value="PJM73222.1"/>
    <property type="molecule type" value="Genomic_DNA"/>
</dbReference>
<dbReference type="GO" id="GO:0070733">
    <property type="term" value="F:AMPylase activity"/>
    <property type="evidence" value="ECO:0007669"/>
    <property type="project" value="UniProtKB-EC"/>
</dbReference>
<accession>A0A2M9H8T7</accession>
<sequence>MIELPDAIDPYLIPGTGVLRNLVGAKTVEDLEAAENDLVSVRALELRANPPKASGTLEQLQWIHHQLFQDVYDWAGQIRTVDIAKGDGQVFQPLAVFDMGVRYSEQVLREDHLLRHMDRATFINRLSANYDNFNILHPFREGNGRTQRMFWDLIAHDAGWRLDWSAVSKQENDKASQIARDSANESSLVVMFSKIVCTPDEYESRSTKNITAHLQDAGYTTVPNIYRPLTRSETEEELKRNIYRRMTD</sequence>
<evidence type="ECO:0000256" key="4">
    <source>
        <dbReference type="ARBA" id="ARBA00022840"/>
    </source>
</evidence>
<dbReference type="Pfam" id="PF02661">
    <property type="entry name" value="Fic"/>
    <property type="match status" value="1"/>
</dbReference>
<feature type="domain" description="Fido" evidence="8">
    <location>
        <begin position="55"/>
        <end position="194"/>
    </location>
</feature>
<dbReference type="RefSeq" id="WP_100510514.1">
    <property type="nucleotide sequence ID" value="NZ_PEBI01000002.1"/>
</dbReference>
<keyword evidence="10" id="KW-1185">Reference proteome</keyword>
<dbReference type="GO" id="GO:0005524">
    <property type="term" value="F:ATP binding"/>
    <property type="evidence" value="ECO:0007669"/>
    <property type="project" value="UniProtKB-KW"/>
</dbReference>
<evidence type="ECO:0000256" key="7">
    <source>
        <dbReference type="ARBA" id="ARBA00048696"/>
    </source>
</evidence>
<organism evidence="9 10">
    <name type="scientific">Bifidobacterium primatium</name>
    <dbReference type="NCBI Taxonomy" id="2045438"/>
    <lineage>
        <taxon>Bacteria</taxon>
        <taxon>Bacillati</taxon>
        <taxon>Actinomycetota</taxon>
        <taxon>Actinomycetes</taxon>
        <taxon>Bifidobacteriales</taxon>
        <taxon>Bifidobacteriaceae</taxon>
        <taxon>Bifidobacterium</taxon>
    </lineage>
</organism>
<evidence type="ECO:0000256" key="5">
    <source>
        <dbReference type="ARBA" id="ARBA00034531"/>
    </source>
</evidence>
<dbReference type="GO" id="GO:0051302">
    <property type="term" value="P:regulation of cell division"/>
    <property type="evidence" value="ECO:0007669"/>
    <property type="project" value="TreeGrafter"/>
</dbReference>
<dbReference type="InterPro" id="IPR036597">
    <property type="entry name" value="Fido-like_dom_sf"/>
</dbReference>
<gene>
    <name evidence="9" type="ORF">CS006_04005</name>
</gene>
<dbReference type="InterPro" id="IPR003812">
    <property type="entry name" value="Fido"/>
</dbReference>
<keyword evidence="2" id="KW-0548">Nucleotidyltransferase</keyword>
<dbReference type="PANTHER" id="PTHR39560:SF1">
    <property type="entry name" value="PROTEIN ADENYLYLTRANSFERASE FIC-RELATED"/>
    <property type="match status" value="1"/>
</dbReference>
<keyword evidence="4" id="KW-0067">ATP-binding</keyword>
<evidence type="ECO:0000256" key="6">
    <source>
        <dbReference type="ARBA" id="ARBA00047939"/>
    </source>
</evidence>
<comment type="caution">
    <text evidence="9">The sequence shown here is derived from an EMBL/GenBank/DDBJ whole genome shotgun (WGS) entry which is preliminary data.</text>
</comment>
<protein>
    <recommendedName>
        <fullName evidence="5">protein adenylyltransferase</fullName>
        <ecNumber evidence="5">2.7.7.108</ecNumber>
    </recommendedName>
</protein>